<reference evidence="1 2" key="1">
    <citation type="submission" date="2017-02" db="EMBL/GenBank/DDBJ databases">
        <authorList>
            <person name="Peterson S.W."/>
        </authorList>
    </citation>
    <scope>NUCLEOTIDE SEQUENCE [LARGE SCALE GENOMIC DNA]</scope>
    <source>
        <strain evidence="1 2">M1</strain>
    </source>
</reference>
<dbReference type="RefSeq" id="WP_079495627.1">
    <property type="nucleotide sequence ID" value="NZ_FUZT01000019.1"/>
</dbReference>
<evidence type="ECO:0000313" key="2">
    <source>
        <dbReference type="Proteomes" id="UP000190285"/>
    </source>
</evidence>
<keyword evidence="1" id="KW-0378">Hydrolase</keyword>
<dbReference type="InterPro" id="IPR026002">
    <property type="entry name" value="ATC_hydrolase-like"/>
</dbReference>
<dbReference type="AlphaFoldDB" id="A0A1T5MML3"/>
<sequence>MDMEMRIKILENAYIGSLVDAIYNFTKQGVLNKVTEEKRKIQMITGKKRAEQFGITKPEDVFKRLSDIFNCAFWELEYCNDGFEANSKSCKLCTYAKKMGTEAPCNMYCLHPMEGMIKGIDPKLKFKVSETLWEGEKCKVKVSR</sequence>
<dbReference type="EMBL" id="FUZT01000019">
    <property type="protein sequence ID" value="SKC89452.1"/>
    <property type="molecule type" value="Genomic_DNA"/>
</dbReference>
<protein>
    <submittedName>
        <fullName evidence="1">L-2-amino-thiazoline-4-carboxylic acid hydrolase</fullName>
    </submittedName>
</protein>
<proteinExistence type="predicted"/>
<keyword evidence="2" id="KW-1185">Reference proteome</keyword>
<organism evidence="1 2">
    <name type="scientific">Maledivibacter halophilus</name>
    <dbReference type="NCBI Taxonomy" id="36842"/>
    <lineage>
        <taxon>Bacteria</taxon>
        <taxon>Bacillati</taxon>
        <taxon>Bacillota</taxon>
        <taxon>Clostridia</taxon>
        <taxon>Peptostreptococcales</taxon>
        <taxon>Caminicellaceae</taxon>
        <taxon>Maledivibacter</taxon>
    </lineage>
</organism>
<dbReference type="Pfam" id="PF14196">
    <property type="entry name" value="ATC_hydrolase"/>
    <property type="match status" value="1"/>
</dbReference>
<evidence type="ECO:0000313" key="1">
    <source>
        <dbReference type="EMBL" id="SKC89452.1"/>
    </source>
</evidence>
<dbReference type="OrthoDB" id="2111819at2"/>
<dbReference type="GO" id="GO:0016787">
    <property type="term" value="F:hydrolase activity"/>
    <property type="evidence" value="ECO:0007669"/>
    <property type="project" value="UniProtKB-KW"/>
</dbReference>
<dbReference type="Proteomes" id="UP000190285">
    <property type="component" value="Unassembled WGS sequence"/>
</dbReference>
<accession>A0A1T5MML3</accession>
<gene>
    <name evidence="1" type="ORF">SAMN02194393_05038</name>
</gene>
<name>A0A1T5MML3_9FIRM</name>